<dbReference type="SMART" id="SM00268">
    <property type="entry name" value="ACTIN"/>
    <property type="match status" value="1"/>
</dbReference>
<evidence type="ECO:0000256" key="4">
    <source>
        <dbReference type="SAM" id="MobiDB-lite"/>
    </source>
</evidence>
<dbReference type="EMBL" id="CAJFCV020000002">
    <property type="protein sequence ID" value="CAG9097598.1"/>
    <property type="molecule type" value="Genomic_DNA"/>
</dbReference>
<dbReference type="InterPro" id="IPR004000">
    <property type="entry name" value="Actin"/>
</dbReference>
<dbReference type="GO" id="GO:0005634">
    <property type="term" value="C:nucleus"/>
    <property type="evidence" value="ECO:0007669"/>
    <property type="project" value="UniProtKB-ARBA"/>
</dbReference>
<feature type="region of interest" description="Disordered" evidence="4">
    <location>
        <begin position="263"/>
        <end position="283"/>
    </location>
</feature>
<dbReference type="SUPFAM" id="SSF53067">
    <property type="entry name" value="Actin-like ATPase domain"/>
    <property type="match status" value="2"/>
</dbReference>
<organism evidence="5 6">
    <name type="scientific">Bursaphelenchus xylophilus</name>
    <name type="common">Pinewood nematode worm</name>
    <name type="synonym">Aphelenchoides xylophilus</name>
    <dbReference type="NCBI Taxonomy" id="6326"/>
    <lineage>
        <taxon>Eukaryota</taxon>
        <taxon>Metazoa</taxon>
        <taxon>Ecdysozoa</taxon>
        <taxon>Nematoda</taxon>
        <taxon>Chromadorea</taxon>
        <taxon>Rhabditida</taxon>
        <taxon>Tylenchina</taxon>
        <taxon>Tylenchomorpha</taxon>
        <taxon>Aphelenchoidea</taxon>
        <taxon>Aphelenchoididae</taxon>
        <taxon>Bursaphelenchus</taxon>
    </lineage>
</organism>
<dbReference type="SMR" id="A0A7I8WRA3"/>
<evidence type="ECO:0000256" key="3">
    <source>
        <dbReference type="ARBA" id="ARBA00022490"/>
    </source>
</evidence>
<dbReference type="Proteomes" id="UP000582659">
    <property type="component" value="Unassembled WGS sequence"/>
</dbReference>
<keyword evidence="6" id="KW-1185">Reference proteome</keyword>
<dbReference type="FunFam" id="3.90.640.10:FF:000014">
    <property type="entry name" value="Putative actin-related protein 6"/>
    <property type="match status" value="1"/>
</dbReference>
<accession>A0A7I8WRA3</accession>
<dbReference type="Proteomes" id="UP000659654">
    <property type="component" value="Unassembled WGS sequence"/>
</dbReference>
<dbReference type="CDD" id="cd10210">
    <property type="entry name" value="ASKHA_NBD_Arp6"/>
    <property type="match status" value="1"/>
</dbReference>
<dbReference type="InterPro" id="IPR043129">
    <property type="entry name" value="ATPase_NBD"/>
</dbReference>
<evidence type="ECO:0000256" key="1">
    <source>
        <dbReference type="ARBA" id="ARBA00004496"/>
    </source>
</evidence>
<dbReference type="AlphaFoldDB" id="A0A7I8WRA3"/>
<comment type="subcellular location">
    <subcellularLocation>
        <location evidence="1">Cytoplasm</location>
    </subcellularLocation>
</comment>
<evidence type="ECO:0000256" key="2">
    <source>
        <dbReference type="ARBA" id="ARBA00005665"/>
    </source>
</evidence>
<dbReference type="OrthoDB" id="6220758at2759"/>
<evidence type="ECO:0000313" key="5">
    <source>
        <dbReference type="EMBL" id="CAD5215633.1"/>
    </source>
</evidence>
<dbReference type="PANTHER" id="PTHR11937">
    <property type="entry name" value="ACTIN"/>
    <property type="match status" value="1"/>
</dbReference>
<feature type="compositionally biased region" description="Polar residues" evidence="4">
    <location>
        <begin position="271"/>
        <end position="283"/>
    </location>
</feature>
<sequence>MKRRNREGVFNNAIYSKIVRAAEETDVLLGVEEDLEFITKKNPYDNSRVWNNAPGSASGSVVENTLPPMRQPGRGLGRLRRTNDFFVTKTIKPGERRKAITETEESEESPICVQDDEPRRKYNVGNNMTVRSDYREVHRHTDIFKKPGVPTTKPPRGASIFESIPMKEKPRNLTTSNFDSGNCSNISLDEVASRVSEHLPKLPLRIGHPLCYADLVSDLCKKNFKTDESSLNITKGRINTLNETVGRAAKAYSEYMRKADMARTTSEFHTESPLTHASPPSTQQSLQLESASMVSGRNSADRVCGFEKPFKFSSQNFGVENSPSDASMRTLVLDNGAANIRANYSTEDLPIVIPNAIFKFRAEKRRVFVADEIKDYNDRSKMYYMLPHEKGYLVNWNVEFEVWDRLFGSDVLNVPFEDTRLLLTDINSLFPAFKDSLEEIVFESYQFQSLNRASAPSLIATYELTQKKNPFCMIIDSGFSFTHILPFFDGGLISSGAVRLDLGGKALTNQLKEWISYRQLDVRDETFLMNQCKEDICYVSTDFKRDMEICAKRTYNGNTVARDYLLPDFLNHHRGVVMEPSSKEPQDRQKLAVNTERFTIPELLFSSSDIGLNQSGIPESFAQSLAEVGAAFPNVAFNLPSNIICVGGNTKFPGFIERLHKELLSWCPQGSKILLNSPSDPLDYAWRCGRELTVVKEMMIEDGYISRNEYLEHGDSLFYKKASRNIFSF</sequence>
<dbReference type="EMBL" id="CAJFDI010000002">
    <property type="protein sequence ID" value="CAD5215633.1"/>
    <property type="molecule type" value="Genomic_DNA"/>
</dbReference>
<gene>
    <name evidence="5" type="ORF">BXYJ_LOCUS4127</name>
</gene>
<name>A0A7I8WRA3_BURXY</name>
<comment type="caution">
    <text evidence="5">The sequence shown here is derived from an EMBL/GenBank/DDBJ whole genome shotgun (WGS) entry which is preliminary data.</text>
</comment>
<protein>
    <submittedName>
        <fullName evidence="5">(pine wood nematode) hypothetical protein</fullName>
    </submittedName>
</protein>
<proteinExistence type="inferred from homology"/>
<keyword evidence="3" id="KW-0963">Cytoplasm</keyword>
<feature type="region of interest" description="Disordered" evidence="4">
    <location>
        <begin position="56"/>
        <end position="77"/>
    </location>
</feature>
<dbReference type="GO" id="GO:0005737">
    <property type="term" value="C:cytoplasm"/>
    <property type="evidence" value="ECO:0007669"/>
    <property type="project" value="UniProtKB-SubCell"/>
</dbReference>
<comment type="similarity">
    <text evidence="2">Belongs to the actin family. ARP6 subfamily.</text>
</comment>
<dbReference type="Gene3D" id="3.90.640.10">
    <property type="entry name" value="Actin, Chain A, domain 4"/>
    <property type="match status" value="1"/>
</dbReference>
<dbReference type="Gene3D" id="2.30.36.70">
    <property type="entry name" value="Actin, Chain A, domain 2"/>
    <property type="match status" value="1"/>
</dbReference>
<dbReference type="Pfam" id="PF00022">
    <property type="entry name" value="Actin"/>
    <property type="match status" value="1"/>
</dbReference>
<reference evidence="5" key="1">
    <citation type="submission" date="2020-09" db="EMBL/GenBank/DDBJ databases">
        <authorList>
            <person name="Kikuchi T."/>
        </authorList>
    </citation>
    <scope>NUCLEOTIDE SEQUENCE</scope>
    <source>
        <strain evidence="5">Ka4C1</strain>
    </source>
</reference>
<dbReference type="Gene3D" id="3.30.420.40">
    <property type="match status" value="2"/>
</dbReference>
<evidence type="ECO:0000313" key="6">
    <source>
        <dbReference type="Proteomes" id="UP000659654"/>
    </source>
</evidence>